<accession>A0A6C0E5E7</accession>
<sequence length="507" mass="56072">MTSGGLMQLVAYGAQDVYLTANPQVTFFKQLYRRHSNFAMEAIEQTFNGVGNFGKRVQSTISRNGDLITKVYVQVTLPAIDNTIFNNVTTPNQVNAFSWVPYLGQYLIDNVYVEIGGQQIDKHYGEWLHIWNELTLPVGKELAYLNMVNAYGGVALSPQAACRSCQTELTPDDVRALACVNPMIAANGTDCVFANTTAFSPTLTTNTLYESGSEPQAVGLTGCIPEQTLYIPLEFWFNRHAGLALPLIALQYHEVKINVEFTQLQYLVNLNCGSAANNSAVLNNVAQKGMVACSLYVDYVYLDTEERRRFAQVAHEYLIEQLQFTGTESVTSTSNKIQLSFNHPCKEIVWVVQNPSYLDCLSTTNSPWRYTDSNLGNPTAVAKIQLNGQDRFTEREGSYFNFVQPYQHHTSTPSTGINVYSFALKPEELQPSGSCNFSRIDNAVLNLTLTPATFATNADVFPKLSVASDSSDVAKYPSQPSANVNVYATNYNVLRIMSGMGGLAYSN</sequence>
<evidence type="ECO:0000259" key="2">
    <source>
        <dbReference type="Pfam" id="PF16903"/>
    </source>
</evidence>
<dbReference type="InterPro" id="IPR038519">
    <property type="entry name" value="MCP_C_sf"/>
</dbReference>
<reference evidence="3" key="1">
    <citation type="journal article" date="2020" name="Nature">
        <title>Giant virus diversity and host interactions through global metagenomics.</title>
        <authorList>
            <person name="Schulz F."/>
            <person name="Roux S."/>
            <person name="Paez-Espino D."/>
            <person name="Jungbluth S."/>
            <person name="Walsh D.A."/>
            <person name="Denef V.J."/>
            <person name="McMahon K.D."/>
            <person name="Konstantinidis K.T."/>
            <person name="Eloe-Fadrosh E.A."/>
            <person name="Kyrpides N.C."/>
            <person name="Woyke T."/>
        </authorList>
    </citation>
    <scope>NUCLEOTIDE SEQUENCE</scope>
    <source>
        <strain evidence="3">GVMAG-M-3300023179-138</strain>
    </source>
</reference>
<evidence type="ECO:0008006" key="4">
    <source>
        <dbReference type="Google" id="ProtNLM"/>
    </source>
</evidence>
<dbReference type="SUPFAM" id="SSF49749">
    <property type="entry name" value="Group II dsDNA viruses VP"/>
    <property type="match status" value="2"/>
</dbReference>
<dbReference type="Pfam" id="PF04451">
    <property type="entry name" value="Capsid_NCLDV"/>
    <property type="match status" value="1"/>
</dbReference>
<dbReference type="AlphaFoldDB" id="A0A6C0E5E7"/>
<dbReference type="Pfam" id="PF16903">
    <property type="entry name" value="Capsid_N"/>
    <property type="match status" value="1"/>
</dbReference>
<evidence type="ECO:0000259" key="1">
    <source>
        <dbReference type="Pfam" id="PF04451"/>
    </source>
</evidence>
<dbReference type="EMBL" id="MN739744">
    <property type="protein sequence ID" value="QHT24376.1"/>
    <property type="molecule type" value="Genomic_DNA"/>
</dbReference>
<dbReference type="InterPro" id="IPR031654">
    <property type="entry name" value="Capsid_N"/>
</dbReference>
<name>A0A6C0E5E7_9ZZZZ</name>
<dbReference type="GO" id="GO:0005198">
    <property type="term" value="F:structural molecule activity"/>
    <property type="evidence" value="ECO:0007669"/>
    <property type="project" value="InterPro"/>
</dbReference>
<feature type="domain" description="Major capsid protein N-terminal" evidence="2">
    <location>
        <begin position="26"/>
        <end position="303"/>
    </location>
</feature>
<evidence type="ECO:0000313" key="3">
    <source>
        <dbReference type="EMBL" id="QHT24376.1"/>
    </source>
</evidence>
<protein>
    <recommendedName>
        <fullName evidence="4">Major capsid protein N-terminal domain-containing protein</fullName>
    </recommendedName>
</protein>
<organism evidence="3">
    <name type="scientific">viral metagenome</name>
    <dbReference type="NCBI Taxonomy" id="1070528"/>
    <lineage>
        <taxon>unclassified sequences</taxon>
        <taxon>metagenomes</taxon>
        <taxon>organismal metagenomes</taxon>
    </lineage>
</organism>
<dbReference type="InterPro" id="IPR016112">
    <property type="entry name" value="VP_dsDNA_II"/>
</dbReference>
<proteinExistence type="predicted"/>
<feature type="domain" description="Major capsid protein C-terminal" evidence="1">
    <location>
        <begin position="306"/>
        <end position="502"/>
    </location>
</feature>
<dbReference type="InterPro" id="IPR007542">
    <property type="entry name" value="MCP_C"/>
</dbReference>
<dbReference type="Gene3D" id="2.70.9.10">
    <property type="entry name" value="Adenovirus Type 2 Hexon, domain 4"/>
    <property type="match status" value="1"/>
</dbReference>
<dbReference type="Gene3D" id="2.70.9.20">
    <property type="entry name" value="Major capsid protein Vp54"/>
    <property type="match status" value="1"/>
</dbReference>